<name>A0AAJ1R2P7_9FLAO</name>
<sequence length="178" mass="19819">MKLSQVKALLPTLDNVTFKLENGAFVPEHFHVTEIGMVTKNFIDCGGTIRQEKMVNFQLWNANDLEHRLKPIKLLNIIELSEKQLNIEDTEIEVEYQSNTIGKYGLAFDGVNFILQNKTTACLANDKCGIPQEKQKVNLSDLTTQSACCTVSSENVKNNCGCNANVDETVSSDKNVCC</sequence>
<dbReference type="Proteomes" id="UP001225933">
    <property type="component" value="Unassembled WGS sequence"/>
</dbReference>
<protein>
    <submittedName>
        <fullName evidence="1">DUF6428 family protein</fullName>
    </submittedName>
</protein>
<dbReference type="AlphaFoldDB" id="A0AAJ1R2P7"/>
<dbReference type="RefSeq" id="WP_250902197.1">
    <property type="nucleotide sequence ID" value="NZ_JAUHGV010000004.1"/>
</dbReference>
<evidence type="ECO:0000313" key="2">
    <source>
        <dbReference type="Proteomes" id="UP001225933"/>
    </source>
</evidence>
<comment type="caution">
    <text evidence="1">The sequence shown here is derived from an EMBL/GenBank/DDBJ whole genome shotgun (WGS) entry which is preliminary data.</text>
</comment>
<gene>
    <name evidence="1" type="ORF">QX233_05660</name>
</gene>
<evidence type="ECO:0000313" key="1">
    <source>
        <dbReference type="EMBL" id="MDN4011935.1"/>
    </source>
</evidence>
<reference evidence="1" key="1">
    <citation type="submission" date="2023-06" db="EMBL/GenBank/DDBJ databases">
        <title>Two Chryseobacterium gambrini strains from China.</title>
        <authorList>
            <person name="Zeng J."/>
            <person name="Wu Y."/>
        </authorList>
    </citation>
    <scope>NUCLEOTIDE SEQUENCE</scope>
    <source>
        <strain evidence="1">SQ219</strain>
    </source>
</reference>
<dbReference type="InterPro" id="IPR045534">
    <property type="entry name" value="DUF6428"/>
</dbReference>
<dbReference type="Pfam" id="PF20001">
    <property type="entry name" value="DUF6428"/>
    <property type="match status" value="1"/>
</dbReference>
<dbReference type="EMBL" id="JAUHGV010000004">
    <property type="protein sequence ID" value="MDN4011935.1"/>
    <property type="molecule type" value="Genomic_DNA"/>
</dbReference>
<organism evidence="1 2">
    <name type="scientific">Chryseobacterium gambrini</name>
    <dbReference type="NCBI Taxonomy" id="373672"/>
    <lineage>
        <taxon>Bacteria</taxon>
        <taxon>Pseudomonadati</taxon>
        <taxon>Bacteroidota</taxon>
        <taxon>Flavobacteriia</taxon>
        <taxon>Flavobacteriales</taxon>
        <taxon>Weeksellaceae</taxon>
        <taxon>Chryseobacterium group</taxon>
        <taxon>Chryseobacterium</taxon>
    </lineage>
</organism>
<proteinExistence type="predicted"/>
<accession>A0AAJ1R2P7</accession>